<feature type="domain" description="Thioester reductase (TE)" evidence="4">
    <location>
        <begin position="720"/>
        <end position="958"/>
    </location>
</feature>
<accession>A0A0D0AMD8</accession>
<dbReference type="PROSITE" id="PS00455">
    <property type="entry name" value="AMP_BINDING"/>
    <property type="match status" value="1"/>
</dbReference>
<feature type="domain" description="AMP-dependent synthetase/ligase" evidence="3">
    <location>
        <begin position="46"/>
        <end position="360"/>
    </location>
</feature>
<dbReference type="Pfam" id="PF23562">
    <property type="entry name" value="AMP-binding_C_3"/>
    <property type="match status" value="1"/>
</dbReference>
<dbReference type="PANTHER" id="PTHR43439:SF2">
    <property type="entry name" value="ENZYME, PUTATIVE (JCVI)-RELATED"/>
    <property type="match status" value="1"/>
</dbReference>
<dbReference type="Gene3D" id="3.40.50.12780">
    <property type="entry name" value="N-terminal domain of ligase-like"/>
    <property type="match status" value="1"/>
</dbReference>
<dbReference type="InterPro" id="IPR051414">
    <property type="entry name" value="Adenylate-forming_Reductase"/>
</dbReference>
<evidence type="ECO:0000259" key="4">
    <source>
        <dbReference type="Pfam" id="PF07993"/>
    </source>
</evidence>
<dbReference type="InParanoid" id="A0A0D0AMD8"/>
<dbReference type="PANTHER" id="PTHR43439">
    <property type="entry name" value="PHENYLACETATE-COENZYME A LIGASE"/>
    <property type="match status" value="1"/>
</dbReference>
<dbReference type="HOGENOM" id="CLU_002220_1_0_1"/>
<gene>
    <name evidence="5" type="primary">nps7</name>
    <name evidence="5" type="ORF">CY34DRAFT_26624</name>
</gene>
<organism evidence="5 6">
    <name type="scientific">Suillus luteus UH-Slu-Lm8-n1</name>
    <dbReference type="NCBI Taxonomy" id="930992"/>
    <lineage>
        <taxon>Eukaryota</taxon>
        <taxon>Fungi</taxon>
        <taxon>Dikarya</taxon>
        <taxon>Basidiomycota</taxon>
        <taxon>Agaricomycotina</taxon>
        <taxon>Agaricomycetes</taxon>
        <taxon>Agaricomycetidae</taxon>
        <taxon>Boletales</taxon>
        <taxon>Suillineae</taxon>
        <taxon>Suillaceae</taxon>
        <taxon>Suillus</taxon>
    </lineage>
</organism>
<sequence>MTTSVLHNPECPPLDGSFLFPDIIDFHMQRNAPLPIYVFPDSQSGALTYISYLEFGRATHRIAHALRPDRIGVEGEVIAILVHTDTLLYTSLIAGFMIAGFVPFPMSPRNPPQVIVDLLLRTSCRRIASITPNHAALLDDVRRLMGDTASGLTIIDIPSISDVYPHLGCESPAHPFVPYPKRSSITRITETILYMHSSGSTGFPKPIAQNHRGQLSWMNAPLLWQYRNYPSVRLGVMGLPPFHIFGVAAQLYAMLIGVTAALYAPTSVGDRRTLPTIPTSDNLVKCISQTRTNIVLCVPYHLEQWADSEEALKTLRNIGYVVYGGGPLSEKKGDFLTTAGIPLAQLYGATECGPVSILPPRDSVINGNPYWQWVEFSDTVNIRWAPHDLDLYECQVLRSDKLQPSIENLPDVQGYATNDLFVRHPTQKQLWKIVSRADDVIVLSSGEKTVPSQMETMIGCCPYVNGAVMFGRERNQVGVLIEPAVDHFIDVDDEEQVAQFRNRVWPFVEDANASVPTYSCIFKEMILVAHRDKPMTRTMKGTVERKAALQAYEQEINALYDVVELSHEVGDNTLPLQWTETELASWLLGQAANVRTDLKPGVDLFAQGFDSLSATYLRNRLISALKRSSEPGIQSIACLITQNIIFENPTIHSLARKVIAFIACADGASESVRDSHIHAIEAMIEKYSAGFMKFERDSMKRPIKRARLDGHGHGGRVVLLTGSTGTLGSYILADLLGRPEISTIYLLNRYSAAPGTWSSMRQLKAFEERGLDTRLLTGSRKICYLEGDMSQDRLGLTAPTYERLKCSVTMIIHNAWRVDFNLALSSFEPNIRGTRMLLDLALASPHAASLRFTFVSSVSSALGWDPKRGPVPEELMGDPGVAIGSGYGEGKFVAEQIIARSGLQATSLRVGQITGGPTGAWATTDWVPILVKSSLALGSLLDLPGVVSWTPADRVASAALDVALSETHVPLVNVTHPKPVSWRMIFEGVRDALVVEGLREEPLPLEGYEGWMRKLEGRAFGAKERDFGEVPALKILPFLRGFLQPQNTSDIFGHGDAEAGNGLQLVTDKACLLSSTMRLLSARESEWLGPGHARAWVMYWKDKGFLQ</sequence>
<evidence type="ECO:0000259" key="3">
    <source>
        <dbReference type="Pfam" id="PF00501"/>
    </source>
</evidence>
<dbReference type="Pfam" id="PF07993">
    <property type="entry name" value="NAD_binding_4"/>
    <property type="match status" value="1"/>
</dbReference>
<dbReference type="STRING" id="930992.A0A0D0AMD8"/>
<keyword evidence="2" id="KW-0597">Phosphoprotein</keyword>
<evidence type="ECO:0000256" key="1">
    <source>
        <dbReference type="ARBA" id="ARBA00022450"/>
    </source>
</evidence>
<dbReference type="InterPro" id="IPR020845">
    <property type="entry name" value="AMP-binding_CS"/>
</dbReference>
<dbReference type="SUPFAM" id="SSF51735">
    <property type="entry name" value="NAD(P)-binding Rossmann-fold domains"/>
    <property type="match status" value="1"/>
</dbReference>
<evidence type="ECO:0000313" key="5">
    <source>
        <dbReference type="EMBL" id="KIK35372.1"/>
    </source>
</evidence>
<dbReference type="SUPFAM" id="SSF56801">
    <property type="entry name" value="Acetyl-CoA synthetase-like"/>
    <property type="match status" value="1"/>
</dbReference>
<dbReference type="EMBL" id="KN835631">
    <property type="protein sequence ID" value="KIK35372.1"/>
    <property type="molecule type" value="Genomic_DNA"/>
</dbReference>
<dbReference type="OrthoDB" id="429813at2759"/>
<dbReference type="Gene3D" id="3.40.50.720">
    <property type="entry name" value="NAD(P)-binding Rossmann-like Domain"/>
    <property type="match status" value="1"/>
</dbReference>
<dbReference type="Pfam" id="PF00501">
    <property type="entry name" value="AMP-binding"/>
    <property type="match status" value="1"/>
</dbReference>
<dbReference type="InterPro" id="IPR042099">
    <property type="entry name" value="ANL_N_sf"/>
</dbReference>
<dbReference type="InterPro" id="IPR013120">
    <property type="entry name" value="FAR_NAD-bd"/>
</dbReference>
<reference evidence="5 6" key="1">
    <citation type="submission" date="2014-04" db="EMBL/GenBank/DDBJ databases">
        <authorList>
            <consortium name="DOE Joint Genome Institute"/>
            <person name="Kuo A."/>
            <person name="Ruytinx J."/>
            <person name="Rineau F."/>
            <person name="Colpaert J."/>
            <person name="Kohler A."/>
            <person name="Nagy L.G."/>
            <person name="Floudas D."/>
            <person name="Copeland A."/>
            <person name="Barry K.W."/>
            <person name="Cichocki N."/>
            <person name="Veneault-Fourrey C."/>
            <person name="LaButti K."/>
            <person name="Lindquist E.A."/>
            <person name="Lipzen A."/>
            <person name="Lundell T."/>
            <person name="Morin E."/>
            <person name="Murat C."/>
            <person name="Sun H."/>
            <person name="Tunlid A."/>
            <person name="Henrissat B."/>
            <person name="Grigoriev I.V."/>
            <person name="Hibbett D.S."/>
            <person name="Martin F."/>
            <person name="Nordberg H.P."/>
            <person name="Cantor M.N."/>
            <person name="Hua S.X."/>
        </authorList>
    </citation>
    <scope>NUCLEOTIDE SEQUENCE [LARGE SCALE GENOMIC DNA]</scope>
    <source>
        <strain evidence="5 6">UH-Slu-Lm8-n1</strain>
    </source>
</reference>
<proteinExistence type="predicted"/>
<evidence type="ECO:0000313" key="6">
    <source>
        <dbReference type="Proteomes" id="UP000054485"/>
    </source>
</evidence>
<keyword evidence="6" id="KW-1185">Reference proteome</keyword>
<keyword evidence="1" id="KW-0596">Phosphopantetheine</keyword>
<name>A0A0D0AMD8_9AGAM</name>
<dbReference type="Proteomes" id="UP000054485">
    <property type="component" value="Unassembled WGS sequence"/>
</dbReference>
<reference evidence="6" key="2">
    <citation type="submission" date="2015-01" db="EMBL/GenBank/DDBJ databases">
        <title>Evolutionary Origins and Diversification of the Mycorrhizal Mutualists.</title>
        <authorList>
            <consortium name="DOE Joint Genome Institute"/>
            <consortium name="Mycorrhizal Genomics Consortium"/>
            <person name="Kohler A."/>
            <person name="Kuo A."/>
            <person name="Nagy L.G."/>
            <person name="Floudas D."/>
            <person name="Copeland A."/>
            <person name="Barry K.W."/>
            <person name="Cichocki N."/>
            <person name="Veneault-Fourrey C."/>
            <person name="LaButti K."/>
            <person name="Lindquist E.A."/>
            <person name="Lipzen A."/>
            <person name="Lundell T."/>
            <person name="Morin E."/>
            <person name="Murat C."/>
            <person name="Riley R."/>
            <person name="Ohm R."/>
            <person name="Sun H."/>
            <person name="Tunlid A."/>
            <person name="Henrissat B."/>
            <person name="Grigoriev I.V."/>
            <person name="Hibbett D.S."/>
            <person name="Martin F."/>
        </authorList>
    </citation>
    <scope>NUCLEOTIDE SEQUENCE [LARGE SCALE GENOMIC DNA]</scope>
    <source>
        <strain evidence="6">UH-Slu-Lm8-n1</strain>
    </source>
</reference>
<dbReference type="AlphaFoldDB" id="A0A0D0AMD8"/>
<protein>
    <submittedName>
        <fullName evidence="5">Nps7 protein</fullName>
    </submittedName>
</protein>
<dbReference type="InterPro" id="IPR000873">
    <property type="entry name" value="AMP-dep_synth/lig_dom"/>
</dbReference>
<dbReference type="InterPro" id="IPR036291">
    <property type="entry name" value="NAD(P)-bd_dom_sf"/>
</dbReference>
<evidence type="ECO:0000256" key="2">
    <source>
        <dbReference type="ARBA" id="ARBA00022553"/>
    </source>
</evidence>